<sequence length="441" mass="47830">MAKPTPKSLAEINQSVPVPDVYQSAFWQKFLAYSGPGALVAVGYMDPGNWLTSLAGGSQFRYHLLAVLLIAIIVAMFMQTLAIKLGVVARQDLAQAIAATLPRPVRYGLWILNEVAMMATDMTGVIGTAVALNLLFGLPLVAGILLTIADVLVVLLFLRFGIRRIEFIVLAAIITVGVIFGLEVGRAQPPLTAILTGLVPTNLIIKNHAALILSLGILGATIMPHNLYLHSSLAQSRRYDYHNPAQVNEALRFANWDSNVHLVAAFLINALLLILGGTLFFHTDHQLASLAAVYAGLKSTAIVGQLASPIMSTLFAFALLITGLISSITSTLAGQIVMEGYLHIRLPLWQRRLLTRLVTLVPIFIIGWAVGFTDQAFENLIIYAQVALSIALPFTLYPMVALTGNKALMGNHVNSRWTTWLGYGLTTIITILNLNLIWHLG</sequence>
<organism evidence="7 8">
    <name type="scientific">Lactiplantibacillus daowaiensis</name>
    <dbReference type="NCBI Taxonomy" id="2559918"/>
    <lineage>
        <taxon>Bacteria</taxon>
        <taxon>Bacillati</taxon>
        <taxon>Bacillota</taxon>
        <taxon>Bacilli</taxon>
        <taxon>Lactobacillales</taxon>
        <taxon>Lactobacillaceae</taxon>
        <taxon>Lactiplantibacillus</taxon>
    </lineage>
</organism>
<dbReference type="EMBL" id="JBHSSC010000005">
    <property type="protein sequence ID" value="MFC6179941.1"/>
    <property type="molecule type" value="Genomic_DNA"/>
</dbReference>
<feature type="transmembrane region" description="Helical" evidence="6">
    <location>
        <begin position="287"/>
        <end position="307"/>
    </location>
</feature>
<feature type="transmembrane region" description="Helical" evidence="6">
    <location>
        <begin position="353"/>
        <end position="373"/>
    </location>
</feature>
<protein>
    <submittedName>
        <fullName evidence="7">Nramp family divalent metal transporter</fullName>
    </submittedName>
</protein>
<feature type="transmembrane region" description="Helical" evidence="6">
    <location>
        <begin position="62"/>
        <end position="87"/>
    </location>
</feature>
<feature type="transmembrane region" description="Helical" evidence="6">
    <location>
        <begin position="165"/>
        <end position="182"/>
    </location>
</feature>
<feature type="transmembrane region" description="Helical" evidence="6">
    <location>
        <begin position="136"/>
        <end position="158"/>
    </location>
</feature>
<dbReference type="PANTHER" id="PTHR11706">
    <property type="entry name" value="SOLUTE CARRIER PROTEIN FAMILY 11 MEMBER"/>
    <property type="match status" value="1"/>
</dbReference>
<dbReference type="NCBIfam" id="NF001923">
    <property type="entry name" value="PRK00701.1"/>
    <property type="match status" value="1"/>
</dbReference>
<keyword evidence="5 6" id="KW-0472">Membrane</keyword>
<evidence type="ECO:0000256" key="1">
    <source>
        <dbReference type="ARBA" id="ARBA00004141"/>
    </source>
</evidence>
<accession>A0ABW1RX34</accession>
<evidence type="ECO:0000256" key="2">
    <source>
        <dbReference type="ARBA" id="ARBA00022448"/>
    </source>
</evidence>
<evidence type="ECO:0000256" key="6">
    <source>
        <dbReference type="SAM" id="Phobius"/>
    </source>
</evidence>
<evidence type="ECO:0000256" key="3">
    <source>
        <dbReference type="ARBA" id="ARBA00022692"/>
    </source>
</evidence>
<dbReference type="NCBIfam" id="NF037982">
    <property type="entry name" value="Nramp_1"/>
    <property type="match status" value="1"/>
</dbReference>
<dbReference type="RefSeq" id="WP_137628116.1">
    <property type="nucleotide sequence ID" value="NZ_BJDJ01000006.1"/>
</dbReference>
<name>A0ABW1RX34_9LACO</name>
<evidence type="ECO:0000313" key="8">
    <source>
        <dbReference type="Proteomes" id="UP001596282"/>
    </source>
</evidence>
<keyword evidence="3 6" id="KW-0812">Transmembrane</keyword>
<feature type="transmembrane region" description="Helical" evidence="6">
    <location>
        <begin position="107"/>
        <end position="130"/>
    </location>
</feature>
<dbReference type="PRINTS" id="PR00447">
    <property type="entry name" value="NATRESASSCMP"/>
</dbReference>
<evidence type="ECO:0000256" key="4">
    <source>
        <dbReference type="ARBA" id="ARBA00022989"/>
    </source>
</evidence>
<feature type="transmembrane region" description="Helical" evidence="6">
    <location>
        <begin position="260"/>
        <end position="281"/>
    </location>
</feature>
<evidence type="ECO:0000256" key="5">
    <source>
        <dbReference type="ARBA" id="ARBA00023136"/>
    </source>
</evidence>
<evidence type="ECO:0000313" key="7">
    <source>
        <dbReference type="EMBL" id="MFC6179941.1"/>
    </source>
</evidence>
<keyword evidence="2" id="KW-0813">Transport</keyword>
<feature type="transmembrane region" description="Helical" evidence="6">
    <location>
        <begin position="209"/>
        <end position="229"/>
    </location>
</feature>
<dbReference type="InterPro" id="IPR001046">
    <property type="entry name" value="NRAMP_fam"/>
</dbReference>
<comment type="caution">
    <text evidence="7">The sequence shown here is derived from an EMBL/GenBank/DDBJ whole genome shotgun (WGS) entry which is preliminary data.</text>
</comment>
<proteinExistence type="predicted"/>
<keyword evidence="4 6" id="KW-1133">Transmembrane helix</keyword>
<gene>
    <name evidence="7" type="ORF">ACFP5Y_01605</name>
</gene>
<dbReference type="PANTHER" id="PTHR11706:SF33">
    <property type="entry name" value="NATURAL RESISTANCE-ASSOCIATED MACROPHAGE PROTEIN 2"/>
    <property type="match status" value="1"/>
</dbReference>
<dbReference type="NCBIfam" id="TIGR01197">
    <property type="entry name" value="nramp"/>
    <property type="match status" value="1"/>
</dbReference>
<feature type="transmembrane region" description="Helical" evidence="6">
    <location>
        <begin position="380"/>
        <end position="400"/>
    </location>
</feature>
<dbReference type="Pfam" id="PF01566">
    <property type="entry name" value="Nramp"/>
    <property type="match status" value="1"/>
</dbReference>
<reference evidence="8" key="1">
    <citation type="journal article" date="2019" name="Int. J. Syst. Evol. Microbiol.">
        <title>The Global Catalogue of Microorganisms (GCM) 10K type strain sequencing project: providing services to taxonomists for standard genome sequencing and annotation.</title>
        <authorList>
            <consortium name="The Broad Institute Genomics Platform"/>
            <consortium name="The Broad Institute Genome Sequencing Center for Infectious Disease"/>
            <person name="Wu L."/>
            <person name="Ma J."/>
        </authorList>
    </citation>
    <scope>NUCLEOTIDE SEQUENCE [LARGE SCALE GENOMIC DNA]</scope>
    <source>
        <strain evidence="8">CCM 8933</strain>
    </source>
</reference>
<comment type="subcellular location">
    <subcellularLocation>
        <location evidence="1">Membrane</location>
        <topology evidence="1">Multi-pass membrane protein</topology>
    </subcellularLocation>
</comment>
<dbReference type="Proteomes" id="UP001596282">
    <property type="component" value="Unassembled WGS sequence"/>
</dbReference>
<keyword evidence="8" id="KW-1185">Reference proteome</keyword>
<feature type="transmembrane region" description="Helical" evidence="6">
    <location>
        <begin position="314"/>
        <end position="333"/>
    </location>
</feature>
<feature type="transmembrane region" description="Helical" evidence="6">
    <location>
        <begin position="420"/>
        <end position="438"/>
    </location>
</feature>